<accession>A0A1V6SJG0</accession>
<gene>
    <name evidence="1" type="ORF">PENFLA_c044G03548</name>
</gene>
<dbReference type="OrthoDB" id="4365837at2759"/>
<evidence type="ECO:0000313" key="2">
    <source>
        <dbReference type="Proteomes" id="UP000191342"/>
    </source>
</evidence>
<evidence type="ECO:0000313" key="1">
    <source>
        <dbReference type="EMBL" id="OQE13713.1"/>
    </source>
</evidence>
<dbReference type="AlphaFoldDB" id="A0A1V6SJG0"/>
<name>A0A1V6SJG0_9EURO</name>
<dbReference type="EMBL" id="MLQL01000044">
    <property type="protein sequence ID" value="OQE13713.1"/>
    <property type="molecule type" value="Genomic_DNA"/>
</dbReference>
<reference evidence="2" key="1">
    <citation type="journal article" date="2017" name="Nat. Microbiol.">
        <title>Global analysis of biosynthetic gene clusters reveals vast potential of secondary metabolite production in Penicillium species.</title>
        <authorList>
            <person name="Nielsen J.C."/>
            <person name="Grijseels S."/>
            <person name="Prigent S."/>
            <person name="Ji B."/>
            <person name="Dainat J."/>
            <person name="Nielsen K.F."/>
            <person name="Frisvad J.C."/>
            <person name="Workman M."/>
            <person name="Nielsen J."/>
        </authorList>
    </citation>
    <scope>NUCLEOTIDE SEQUENCE [LARGE SCALE GENOMIC DNA]</scope>
    <source>
        <strain evidence="2">IBT 14082</strain>
    </source>
</reference>
<protein>
    <submittedName>
        <fullName evidence="1">Uncharacterized protein</fullName>
    </submittedName>
</protein>
<proteinExistence type="predicted"/>
<organism evidence="1 2">
    <name type="scientific">Penicillium flavigenum</name>
    <dbReference type="NCBI Taxonomy" id="254877"/>
    <lineage>
        <taxon>Eukaryota</taxon>
        <taxon>Fungi</taxon>
        <taxon>Dikarya</taxon>
        <taxon>Ascomycota</taxon>
        <taxon>Pezizomycotina</taxon>
        <taxon>Eurotiomycetes</taxon>
        <taxon>Eurotiomycetidae</taxon>
        <taxon>Eurotiales</taxon>
        <taxon>Aspergillaceae</taxon>
        <taxon>Penicillium</taxon>
    </lineage>
</organism>
<comment type="caution">
    <text evidence="1">The sequence shown here is derived from an EMBL/GenBank/DDBJ whole genome shotgun (WGS) entry which is preliminary data.</text>
</comment>
<sequence>MADNRPIHTLPDEELEGLTRARVRFAQRARIYSLIVRESQAILDCDIFLNELNQYVLAPQYLQYLRDRLRRRWRVLLEVLEQLRLQEDRDNATIGLWEV</sequence>
<keyword evidence="2" id="KW-1185">Reference proteome</keyword>
<dbReference type="Proteomes" id="UP000191342">
    <property type="component" value="Unassembled WGS sequence"/>
</dbReference>